<proteinExistence type="predicted"/>
<gene>
    <name evidence="1" type="ORF">AN481_07685</name>
</gene>
<dbReference type="PATRIC" id="fig|1710894.3.peg.3203"/>
<name>A0A1B7VY48_APHFL</name>
<reference evidence="1 2" key="1">
    <citation type="submission" date="2015-09" db="EMBL/GenBank/DDBJ databases">
        <title>Whole genome shotgun sequence assembly of Aphanizomenon flos-aquae UKL13.</title>
        <authorList>
            <person name="Driscoll C."/>
        </authorList>
    </citation>
    <scope>NUCLEOTIDE SEQUENCE [LARGE SCALE GENOMIC DNA]</scope>
    <source>
        <strain evidence="1">MDT13</strain>
    </source>
</reference>
<dbReference type="AlphaFoldDB" id="A0A1B7VY48"/>
<comment type="caution">
    <text evidence="1">The sequence shown here is derived from an EMBL/GenBank/DDBJ whole genome shotgun (WGS) entry which is preliminary data.</text>
</comment>
<organism evidence="1 2">
    <name type="scientific">Aphanizomenon flos-aquae LD13</name>
    <dbReference type="NCBI Taxonomy" id="1710894"/>
    <lineage>
        <taxon>Bacteria</taxon>
        <taxon>Bacillati</taxon>
        <taxon>Cyanobacteriota</taxon>
        <taxon>Cyanophyceae</taxon>
        <taxon>Nostocales</taxon>
        <taxon>Aphanizomenonaceae</taxon>
        <taxon>Aphanizomenon</taxon>
    </lineage>
</organism>
<dbReference type="EMBL" id="LJOY01000019">
    <property type="protein sequence ID" value="OBQ25897.1"/>
    <property type="molecule type" value="Genomic_DNA"/>
</dbReference>
<accession>A0A1B7VY48</accession>
<dbReference type="STRING" id="1803587.GCA_001593825_03699"/>
<evidence type="ECO:0000313" key="2">
    <source>
        <dbReference type="Proteomes" id="UP000092382"/>
    </source>
</evidence>
<dbReference type="Proteomes" id="UP000092382">
    <property type="component" value="Unassembled WGS sequence"/>
</dbReference>
<protein>
    <submittedName>
        <fullName evidence="1">Uncharacterized protein</fullName>
    </submittedName>
</protein>
<evidence type="ECO:0000313" key="1">
    <source>
        <dbReference type="EMBL" id="OBQ25897.1"/>
    </source>
</evidence>
<sequence>MSKNNKFYLNNPEEPSVHSLRDKLHKALAKEEFIVEIPITEDEIIEITESSNGAKLKKVSIEKLNYSDDKSKVDRIWKINLEKEIEKEIFGISAKNKTPECAILVLQKYEIENKISYKLNILLIELKSSISNQDLRPIGEKFQCAMSRIYMLLVLNNHLNLTKGYSKEEIHIDFKGILFYQNFSDKSKFTEKNNEKLYSQMYDILRTPGKSHLLTCRTILRDQDKINIKCFCQQDEEIRISLESLLSK</sequence>